<dbReference type="PROSITE" id="PS51417">
    <property type="entry name" value="ARF"/>
    <property type="match status" value="1"/>
</dbReference>
<evidence type="ECO:0000256" key="2">
    <source>
        <dbReference type="ARBA" id="ARBA00005619"/>
    </source>
</evidence>
<dbReference type="Pfam" id="PF09439">
    <property type="entry name" value="SRPRB"/>
    <property type="match status" value="1"/>
</dbReference>
<evidence type="ECO:0000256" key="7">
    <source>
        <dbReference type="ARBA" id="ARBA00022989"/>
    </source>
</evidence>
<evidence type="ECO:0000256" key="1">
    <source>
        <dbReference type="ARBA" id="ARBA00004389"/>
    </source>
</evidence>
<name>A0A068SCS1_9FUNG</name>
<dbReference type="NCBIfam" id="TIGR00231">
    <property type="entry name" value="small_GTP"/>
    <property type="match status" value="1"/>
</dbReference>
<keyword evidence="5" id="KW-0547">Nucleotide-binding</keyword>
<evidence type="ECO:0000313" key="12">
    <source>
        <dbReference type="EMBL" id="CDH60059.1"/>
    </source>
</evidence>
<protein>
    <recommendedName>
        <fullName evidence="3">Signal recognition particle receptor subunit beta</fullName>
    </recommendedName>
</protein>
<keyword evidence="13" id="KW-1185">Reference proteome</keyword>
<evidence type="ECO:0000313" key="13">
    <source>
        <dbReference type="Proteomes" id="UP000027586"/>
    </source>
</evidence>
<evidence type="ECO:0000256" key="3">
    <source>
        <dbReference type="ARBA" id="ARBA00020256"/>
    </source>
</evidence>
<gene>
    <name evidence="12" type="ORF">LCOR_10857.1</name>
</gene>
<comment type="caution">
    <text evidence="12">The sequence shown here is derived from an EMBL/GenBank/DDBJ whole genome shotgun (WGS) entry which is preliminary data.</text>
</comment>
<dbReference type="CDD" id="cd04105">
    <property type="entry name" value="SR_beta"/>
    <property type="match status" value="1"/>
</dbReference>
<accession>A0A068SCS1</accession>
<keyword evidence="10 12" id="KW-0675">Receptor</keyword>
<keyword evidence="9 11" id="KW-0472">Membrane</keyword>
<evidence type="ECO:0000256" key="10">
    <source>
        <dbReference type="ARBA" id="ARBA00023170"/>
    </source>
</evidence>
<evidence type="ECO:0000256" key="9">
    <source>
        <dbReference type="ARBA" id="ARBA00023136"/>
    </source>
</evidence>
<dbReference type="EMBL" id="CBTN010000082">
    <property type="protein sequence ID" value="CDH60059.1"/>
    <property type="molecule type" value="Genomic_DNA"/>
</dbReference>
<dbReference type="InterPro" id="IPR019009">
    <property type="entry name" value="SRP_receptor_beta_su"/>
</dbReference>
<keyword evidence="7 11" id="KW-1133">Transmembrane helix</keyword>
<dbReference type="GO" id="GO:0005789">
    <property type="term" value="C:endoplasmic reticulum membrane"/>
    <property type="evidence" value="ECO:0007669"/>
    <property type="project" value="UniProtKB-SubCell"/>
</dbReference>
<dbReference type="InterPro" id="IPR005225">
    <property type="entry name" value="Small_GTP-bd"/>
</dbReference>
<dbReference type="OrthoDB" id="41266at2759"/>
<dbReference type="VEuPathDB" id="FungiDB:LCOR_10857.1"/>
<dbReference type="InterPro" id="IPR027417">
    <property type="entry name" value="P-loop_NTPase"/>
</dbReference>
<dbReference type="PANTHER" id="PTHR11711">
    <property type="entry name" value="ADP RIBOSYLATION FACTOR-RELATED"/>
    <property type="match status" value="1"/>
</dbReference>
<organism evidence="12 13">
    <name type="scientific">Lichtheimia corymbifera JMRC:FSU:9682</name>
    <dbReference type="NCBI Taxonomy" id="1263082"/>
    <lineage>
        <taxon>Eukaryota</taxon>
        <taxon>Fungi</taxon>
        <taxon>Fungi incertae sedis</taxon>
        <taxon>Mucoromycota</taxon>
        <taxon>Mucoromycotina</taxon>
        <taxon>Mucoromycetes</taxon>
        <taxon>Mucorales</taxon>
        <taxon>Lichtheimiaceae</taxon>
        <taxon>Lichtheimia</taxon>
    </lineage>
</organism>
<dbReference type="Gene3D" id="3.40.50.300">
    <property type="entry name" value="P-loop containing nucleotide triphosphate hydrolases"/>
    <property type="match status" value="1"/>
</dbReference>
<dbReference type="InterPro" id="IPR024156">
    <property type="entry name" value="Small_GTPase_ARF"/>
</dbReference>
<keyword evidence="6" id="KW-0256">Endoplasmic reticulum</keyword>
<proteinExistence type="inferred from homology"/>
<evidence type="ECO:0000256" key="6">
    <source>
        <dbReference type="ARBA" id="ARBA00022824"/>
    </source>
</evidence>
<dbReference type="GO" id="GO:0005525">
    <property type="term" value="F:GTP binding"/>
    <property type="evidence" value="ECO:0007669"/>
    <property type="project" value="UniProtKB-KW"/>
</dbReference>
<keyword evidence="4 11" id="KW-0812">Transmembrane</keyword>
<dbReference type="Proteomes" id="UP000027586">
    <property type="component" value="Unassembled WGS sequence"/>
</dbReference>
<dbReference type="STRING" id="1263082.A0A068SCS1"/>
<dbReference type="AlphaFoldDB" id="A0A068SCS1"/>
<evidence type="ECO:0000256" key="8">
    <source>
        <dbReference type="ARBA" id="ARBA00023134"/>
    </source>
</evidence>
<dbReference type="SMART" id="SM00177">
    <property type="entry name" value="ARF"/>
    <property type="match status" value="1"/>
</dbReference>
<comment type="subcellular location">
    <subcellularLocation>
        <location evidence="1">Endoplasmic reticulum membrane</location>
        <topology evidence="1">Single-pass membrane protein</topology>
    </subcellularLocation>
</comment>
<dbReference type="SUPFAM" id="SSF52540">
    <property type="entry name" value="P-loop containing nucleoside triphosphate hydrolases"/>
    <property type="match status" value="1"/>
</dbReference>
<keyword evidence="8" id="KW-0342">GTP-binding</keyword>
<comment type="similarity">
    <text evidence="2">Belongs to the SRP receptor beta subunit family.</text>
</comment>
<evidence type="ECO:0000256" key="4">
    <source>
        <dbReference type="ARBA" id="ARBA00022692"/>
    </source>
</evidence>
<reference evidence="12" key="1">
    <citation type="submission" date="2013-08" db="EMBL/GenBank/DDBJ databases">
        <title>Gene expansion shapes genome architecture in the human pathogen Lichtheimia corymbifera: an evolutionary genomics analysis in the ancient terrestrial Mucorales (Mucoromycotina).</title>
        <authorList>
            <person name="Schwartze V.U."/>
            <person name="Winter S."/>
            <person name="Shelest E."/>
            <person name="Marcet-Houben M."/>
            <person name="Horn F."/>
            <person name="Wehner S."/>
            <person name="Hoffmann K."/>
            <person name="Riege K."/>
            <person name="Sammeth M."/>
            <person name="Nowrousian M."/>
            <person name="Valiante V."/>
            <person name="Linde J."/>
            <person name="Jacobsen I.D."/>
            <person name="Marz M."/>
            <person name="Brakhage A.A."/>
            <person name="Gabaldon T."/>
            <person name="Bocker S."/>
            <person name="Voigt K."/>
        </authorList>
    </citation>
    <scope>NUCLEOTIDE SEQUENCE [LARGE SCALE GENOMIC DNA]</scope>
    <source>
        <strain evidence="12">FSU 9682</strain>
    </source>
</reference>
<feature type="transmembrane region" description="Helical" evidence="11">
    <location>
        <begin position="6"/>
        <end position="28"/>
    </location>
</feature>
<evidence type="ECO:0000256" key="5">
    <source>
        <dbReference type="ARBA" id="ARBA00022741"/>
    </source>
</evidence>
<sequence>MTTPSWLPLAAIIAAVLVVLALIVSLVLKQKSSRNTILLLGIPDAGKTAIYTRLRFDKFVSTVASMKENEGTMTVDNKTIDLVDVPGHERVRLRYTDFLPVTRGIVFVLDSTKVARQVREVAEYLYDILADRKVQQQSTRILVACNKADMIIALPKEKIIQRLEAEINRLRSTRTAAVEKQASDDQDEHDVYLGYEGEDFHFDQLDNDVQFEMCSAEKNELEPIIDWILA</sequence>
<evidence type="ECO:0000256" key="11">
    <source>
        <dbReference type="SAM" id="Phobius"/>
    </source>
</evidence>